<dbReference type="KEGG" id="esg:EsVE80_02200"/>
<evidence type="ECO:0008006" key="3">
    <source>
        <dbReference type="Google" id="ProtNLM"/>
    </source>
</evidence>
<dbReference type="PROSITE" id="PS51257">
    <property type="entry name" value="PROKAR_LIPOPROTEIN"/>
    <property type="match status" value="1"/>
</dbReference>
<keyword evidence="2" id="KW-1185">Reference proteome</keyword>
<accession>A0A679IP00</accession>
<name>A0A679IP00_9ENTE</name>
<dbReference type="Proteomes" id="UP000502998">
    <property type="component" value="Chromosome"/>
</dbReference>
<reference evidence="1 2" key="1">
    <citation type="submission" date="2020-02" db="EMBL/GenBank/DDBJ databases">
        <title>Characterization of vanA genotype vancomycin-resistant Enterococcus saigonensis VE80.</title>
        <authorList>
            <person name="Harada T."/>
            <person name="Motooka D."/>
            <person name="Nakamura S."/>
            <person name="Yamamoto Y."/>
            <person name="Kawahara R."/>
            <person name="Kawatsu K."/>
        </authorList>
    </citation>
    <scope>NUCLEOTIDE SEQUENCE [LARGE SCALE GENOMIC DNA]</scope>
    <source>
        <strain evidence="1 2">VE80</strain>
    </source>
</reference>
<organism evidence="1 2">
    <name type="scientific">Enterococcus saigonensis</name>
    <dbReference type="NCBI Taxonomy" id="1805431"/>
    <lineage>
        <taxon>Bacteria</taxon>
        <taxon>Bacillati</taxon>
        <taxon>Bacillota</taxon>
        <taxon>Bacilli</taxon>
        <taxon>Lactobacillales</taxon>
        <taxon>Enterococcaceae</taxon>
        <taxon>Enterococcus</taxon>
    </lineage>
</organism>
<dbReference type="AlphaFoldDB" id="A0A679IP00"/>
<sequence length="274" mass="30475">MKRYRKLVGFLLMTAGLVGCQKVDEAKNTITSIAQQQASLEQAKTNTVDTTVTTTAISEDPLAFSYDELIHKVFSGTAKTKDNKDVPFQMNFNLMQIKDALNPTAPTLNNVLLADAQGNSIIGNGKFEQINPQTVKLSGRNWTSYERAAVTISQIKKGQWQVKLNESGLVYTTATVSYDEEKTAQALKDASQYGQRMTPYGFASTKVFTESVKSIKTAQKAVEKIYNLKEDELTGQTKTVNNQEIFIFTVDKQINGKLIKEIVVVPETGEYFTR</sequence>
<dbReference type="EMBL" id="AP022822">
    <property type="protein sequence ID" value="BCA84697.1"/>
    <property type="molecule type" value="Genomic_DNA"/>
</dbReference>
<gene>
    <name evidence="1" type="ORF">EsVE80_02200</name>
</gene>
<evidence type="ECO:0000313" key="2">
    <source>
        <dbReference type="Proteomes" id="UP000502998"/>
    </source>
</evidence>
<protein>
    <recommendedName>
        <fullName evidence="3">Lipoprotein</fullName>
    </recommendedName>
</protein>
<proteinExistence type="predicted"/>
<evidence type="ECO:0000313" key="1">
    <source>
        <dbReference type="EMBL" id="BCA84697.1"/>
    </source>
</evidence>
<dbReference type="RefSeq" id="WP_173102084.1">
    <property type="nucleotide sequence ID" value="NZ_AP022822.1"/>
</dbReference>